<evidence type="ECO:0000313" key="2">
    <source>
        <dbReference type="EMBL" id="KAF2449403.1"/>
    </source>
</evidence>
<evidence type="ECO:0000256" key="1">
    <source>
        <dbReference type="SAM" id="MobiDB-lite"/>
    </source>
</evidence>
<evidence type="ECO:0000313" key="3">
    <source>
        <dbReference type="Proteomes" id="UP000799764"/>
    </source>
</evidence>
<sequence length="282" mass="30225">MRGNNNNTRSRLFGNRAGSPNARPDPGRGSIMSGSRAQDIHRRREDRHNVGGQRGPQVARSLVDRITFDRGGRSGGRGRGHNRHQAQGAARHGDRGQGGNPRPLVDRITGGNGAGRVGTQAAGHNVAIASTDTTTHGNGFDTNSNVAFRVTPQQSQVASEVGAREPALPFDPLFDEPTRQEPQVPQAPVPVRVTAHTPGARTVVDTQRTRPARVAKKPGHFIKNAKLRGILLGTRPRQVKRHDAMLLRVAETTKSLQGHELTCASPAHSNVDGYGDGDAVQE</sequence>
<dbReference type="AlphaFoldDB" id="A0A9P4PUB4"/>
<dbReference type="EMBL" id="MU001494">
    <property type="protein sequence ID" value="KAF2449403.1"/>
    <property type="molecule type" value="Genomic_DNA"/>
</dbReference>
<dbReference type="OrthoDB" id="3791923at2759"/>
<dbReference type="Proteomes" id="UP000799764">
    <property type="component" value="Unassembled WGS sequence"/>
</dbReference>
<accession>A0A9P4PUB4</accession>
<reference evidence="2" key="1">
    <citation type="journal article" date="2020" name="Stud. Mycol.">
        <title>101 Dothideomycetes genomes: a test case for predicting lifestyles and emergence of pathogens.</title>
        <authorList>
            <person name="Haridas S."/>
            <person name="Albert R."/>
            <person name="Binder M."/>
            <person name="Bloem J."/>
            <person name="Labutti K."/>
            <person name="Salamov A."/>
            <person name="Andreopoulos B."/>
            <person name="Baker S."/>
            <person name="Barry K."/>
            <person name="Bills G."/>
            <person name="Bluhm B."/>
            <person name="Cannon C."/>
            <person name="Castanera R."/>
            <person name="Culley D."/>
            <person name="Daum C."/>
            <person name="Ezra D."/>
            <person name="Gonzalez J."/>
            <person name="Henrissat B."/>
            <person name="Kuo A."/>
            <person name="Liang C."/>
            <person name="Lipzen A."/>
            <person name="Lutzoni F."/>
            <person name="Magnuson J."/>
            <person name="Mondo S."/>
            <person name="Nolan M."/>
            <person name="Ohm R."/>
            <person name="Pangilinan J."/>
            <person name="Park H.-J."/>
            <person name="Ramirez L."/>
            <person name="Alfaro M."/>
            <person name="Sun H."/>
            <person name="Tritt A."/>
            <person name="Yoshinaga Y."/>
            <person name="Zwiers L.-H."/>
            <person name="Turgeon B."/>
            <person name="Goodwin S."/>
            <person name="Spatafora J."/>
            <person name="Crous P."/>
            <person name="Grigoriev I."/>
        </authorList>
    </citation>
    <scope>NUCLEOTIDE SEQUENCE</scope>
    <source>
        <strain evidence="2">CBS 690.94</strain>
    </source>
</reference>
<feature type="compositionally biased region" description="Polar residues" evidence="1">
    <location>
        <begin position="1"/>
        <end position="10"/>
    </location>
</feature>
<comment type="caution">
    <text evidence="2">The sequence shown here is derived from an EMBL/GenBank/DDBJ whole genome shotgun (WGS) entry which is preliminary data.</text>
</comment>
<gene>
    <name evidence="2" type="ORF">P171DRAFT_439929</name>
</gene>
<feature type="compositionally biased region" description="Basic and acidic residues" evidence="1">
    <location>
        <begin position="62"/>
        <end position="72"/>
    </location>
</feature>
<organism evidence="2 3">
    <name type="scientific">Karstenula rhodostoma CBS 690.94</name>
    <dbReference type="NCBI Taxonomy" id="1392251"/>
    <lineage>
        <taxon>Eukaryota</taxon>
        <taxon>Fungi</taxon>
        <taxon>Dikarya</taxon>
        <taxon>Ascomycota</taxon>
        <taxon>Pezizomycotina</taxon>
        <taxon>Dothideomycetes</taxon>
        <taxon>Pleosporomycetidae</taxon>
        <taxon>Pleosporales</taxon>
        <taxon>Massarineae</taxon>
        <taxon>Didymosphaeriaceae</taxon>
        <taxon>Karstenula</taxon>
    </lineage>
</organism>
<feature type="region of interest" description="Disordered" evidence="1">
    <location>
        <begin position="1"/>
        <end position="112"/>
    </location>
</feature>
<name>A0A9P4PUB4_9PLEO</name>
<protein>
    <submittedName>
        <fullName evidence="2">Uncharacterized protein</fullName>
    </submittedName>
</protein>
<feature type="compositionally biased region" description="Basic and acidic residues" evidence="1">
    <location>
        <begin position="38"/>
        <end position="49"/>
    </location>
</feature>
<keyword evidence="3" id="KW-1185">Reference proteome</keyword>
<proteinExistence type="predicted"/>